<protein>
    <submittedName>
        <fullName evidence="3">ATP binding protein, putative</fullName>
    </submittedName>
</protein>
<dbReference type="eggNOG" id="ENOG502QSFU">
    <property type="taxonomic scope" value="Eukaryota"/>
</dbReference>
<dbReference type="InterPro" id="IPR027417">
    <property type="entry name" value="P-loop_NTPase"/>
</dbReference>
<feature type="transmembrane region" description="Helical" evidence="2">
    <location>
        <begin position="373"/>
        <end position="394"/>
    </location>
</feature>
<keyword evidence="4" id="KW-1185">Reference proteome</keyword>
<gene>
    <name evidence="3" type="ORF">RCOM_1416890</name>
</gene>
<dbReference type="FunCoup" id="B9SYL4">
    <property type="interactions" value="48"/>
</dbReference>
<dbReference type="OrthoDB" id="25620at2759"/>
<reference evidence="4" key="1">
    <citation type="journal article" date="2010" name="Nat. Biotechnol.">
        <title>Draft genome sequence of the oilseed species Ricinus communis.</title>
        <authorList>
            <person name="Chan A.P."/>
            <person name="Crabtree J."/>
            <person name="Zhao Q."/>
            <person name="Lorenzi H."/>
            <person name="Orvis J."/>
            <person name="Puiu D."/>
            <person name="Melake-Berhan A."/>
            <person name="Jones K.M."/>
            <person name="Redman J."/>
            <person name="Chen G."/>
            <person name="Cahoon E.B."/>
            <person name="Gedil M."/>
            <person name="Stanke M."/>
            <person name="Haas B.J."/>
            <person name="Wortman J.R."/>
            <person name="Fraser-Liggett C.M."/>
            <person name="Ravel J."/>
            <person name="Rabinowicz P.D."/>
        </authorList>
    </citation>
    <scope>NUCLEOTIDE SEQUENCE [LARGE SCALE GENOMIC DNA]</scope>
    <source>
        <strain evidence="4">cv. Hale</strain>
    </source>
</reference>
<dbReference type="CDD" id="cd00882">
    <property type="entry name" value="Ras_like_GTPase"/>
    <property type="match status" value="1"/>
</dbReference>
<sequence>MGGGGGPTTPLTFNPDEGSSVHHQDVMQLYHPSGKHDVERVNEEYGLAFGEFEEVGCRVLSPTSLEVEANQRKKWKAFKELLQSYDQLRSRAESLDEAKSKILSYTPGGWKEKVGGMKLSDYNVPKTTTLLLVGPRGSGKSSLVNRISKVFDDDKFAPERAQVSYNPSAGEGTYFLQEYMIPGCSTSFCLYDTRGFFDNSYDNIEMLKYWMTRGVCHGELTVRKCDDSSLRTRMKCKVRYNGSQSKKNRTVNFVIFVVNGLAVLKSMGSEVEKGNQYTDMIASAFNCPYASFKDDKPVVVVTHGDLLSLSDRTRIRVHLGELLGIPPAKQIFDIPESCDPVTELTIIDMLRYSLEHADNNLPQDTVAEKVHRVIGSLYACVHLFIMLGIAILSINIQQMHREPEQDHVAWSSIRHLWLE</sequence>
<dbReference type="STRING" id="3988.B9SYL4"/>
<accession>B9SYL4</accession>
<proteinExistence type="predicted"/>
<keyword evidence="2" id="KW-0472">Membrane</keyword>
<dbReference type="Gene3D" id="3.40.50.300">
    <property type="entry name" value="P-loop containing nucleotide triphosphate hydrolases"/>
    <property type="match status" value="1"/>
</dbReference>
<dbReference type="InParanoid" id="B9SYL4"/>
<dbReference type="EMBL" id="EQ974254">
    <property type="protein sequence ID" value="EEF31297.1"/>
    <property type="molecule type" value="Genomic_DNA"/>
</dbReference>
<evidence type="ECO:0000256" key="1">
    <source>
        <dbReference type="SAM" id="MobiDB-lite"/>
    </source>
</evidence>
<organism evidence="3 4">
    <name type="scientific">Ricinus communis</name>
    <name type="common">Castor bean</name>
    <dbReference type="NCBI Taxonomy" id="3988"/>
    <lineage>
        <taxon>Eukaryota</taxon>
        <taxon>Viridiplantae</taxon>
        <taxon>Streptophyta</taxon>
        <taxon>Embryophyta</taxon>
        <taxon>Tracheophyta</taxon>
        <taxon>Spermatophyta</taxon>
        <taxon>Magnoliopsida</taxon>
        <taxon>eudicotyledons</taxon>
        <taxon>Gunneridae</taxon>
        <taxon>Pentapetalae</taxon>
        <taxon>rosids</taxon>
        <taxon>fabids</taxon>
        <taxon>Malpighiales</taxon>
        <taxon>Euphorbiaceae</taxon>
        <taxon>Acalyphoideae</taxon>
        <taxon>Acalypheae</taxon>
        <taxon>Ricinus</taxon>
    </lineage>
</organism>
<dbReference type="PANTHER" id="PTHR14241:SF32">
    <property type="entry name" value="VWFA DOMAIN-CONTAINING PROTEIN-RELATED"/>
    <property type="match status" value="1"/>
</dbReference>
<dbReference type="PANTHER" id="PTHR14241">
    <property type="entry name" value="INTERFERON-INDUCED PROTEIN 44"/>
    <property type="match status" value="1"/>
</dbReference>
<dbReference type="SUPFAM" id="SSF52540">
    <property type="entry name" value="P-loop containing nucleoside triphosphate hydrolases"/>
    <property type="match status" value="1"/>
</dbReference>
<dbReference type="Proteomes" id="UP000008311">
    <property type="component" value="Unassembled WGS sequence"/>
</dbReference>
<evidence type="ECO:0000256" key="2">
    <source>
        <dbReference type="SAM" id="Phobius"/>
    </source>
</evidence>
<evidence type="ECO:0000313" key="4">
    <source>
        <dbReference type="Proteomes" id="UP000008311"/>
    </source>
</evidence>
<dbReference type="AlphaFoldDB" id="B9SYL4"/>
<feature type="region of interest" description="Disordered" evidence="1">
    <location>
        <begin position="1"/>
        <end position="21"/>
    </location>
</feature>
<keyword evidence="2" id="KW-1133">Transmembrane helix</keyword>
<name>B9SYL4_RICCO</name>
<evidence type="ECO:0000313" key="3">
    <source>
        <dbReference type="EMBL" id="EEF31297.1"/>
    </source>
</evidence>
<dbReference type="KEGG" id="rcu:8286081"/>
<dbReference type="OMA" id="DWHAIRH"/>
<keyword evidence="2" id="KW-0812">Transmembrane</keyword>